<accession>A0A7J0GF58</accession>
<gene>
    <name evidence="1" type="ORF">Acr_20g0012090</name>
</gene>
<reference evidence="1 2" key="1">
    <citation type="submission" date="2019-07" db="EMBL/GenBank/DDBJ databases">
        <title>De Novo Assembly of kiwifruit Actinidia rufa.</title>
        <authorList>
            <person name="Sugita-Konishi S."/>
            <person name="Sato K."/>
            <person name="Mori E."/>
            <person name="Abe Y."/>
            <person name="Kisaki G."/>
            <person name="Hamano K."/>
            <person name="Suezawa K."/>
            <person name="Otani M."/>
            <person name="Fukuda T."/>
            <person name="Manabe T."/>
            <person name="Gomi K."/>
            <person name="Tabuchi M."/>
            <person name="Akimitsu K."/>
            <person name="Kataoka I."/>
        </authorList>
    </citation>
    <scope>NUCLEOTIDE SEQUENCE [LARGE SCALE GENOMIC DNA]</scope>
    <source>
        <strain evidence="2">cv. Fuchu</strain>
    </source>
</reference>
<proteinExistence type="predicted"/>
<comment type="caution">
    <text evidence="1">The sequence shown here is derived from an EMBL/GenBank/DDBJ whole genome shotgun (WGS) entry which is preliminary data.</text>
</comment>
<evidence type="ECO:0000313" key="1">
    <source>
        <dbReference type="EMBL" id="GFZ09401.1"/>
    </source>
</evidence>
<dbReference type="EMBL" id="BJWL01000020">
    <property type="protein sequence ID" value="GFZ09401.1"/>
    <property type="molecule type" value="Genomic_DNA"/>
</dbReference>
<evidence type="ECO:0000313" key="2">
    <source>
        <dbReference type="Proteomes" id="UP000585474"/>
    </source>
</evidence>
<dbReference type="Proteomes" id="UP000585474">
    <property type="component" value="Unassembled WGS sequence"/>
</dbReference>
<keyword evidence="2" id="KW-1185">Reference proteome</keyword>
<sequence>MVTANRVVLDEVDNDLNLVCLALKFLLLQFVLGRKKASPGQDKCSCVVLIGRVGGGRGVKSVGAYSVVQVEAQGRLIDSCHIGKCKEVFSQDSLGLVEQVLGRREGYNYFLSSPAGCGLSFPYQRPNHRS</sequence>
<dbReference type="AlphaFoldDB" id="A0A7J0GF58"/>
<organism evidence="1 2">
    <name type="scientific">Actinidia rufa</name>
    <dbReference type="NCBI Taxonomy" id="165716"/>
    <lineage>
        <taxon>Eukaryota</taxon>
        <taxon>Viridiplantae</taxon>
        <taxon>Streptophyta</taxon>
        <taxon>Embryophyta</taxon>
        <taxon>Tracheophyta</taxon>
        <taxon>Spermatophyta</taxon>
        <taxon>Magnoliopsida</taxon>
        <taxon>eudicotyledons</taxon>
        <taxon>Gunneridae</taxon>
        <taxon>Pentapetalae</taxon>
        <taxon>asterids</taxon>
        <taxon>Ericales</taxon>
        <taxon>Actinidiaceae</taxon>
        <taxon>Actinidia</taxon>
    </lineage>
</organism>
<protein>
    <submittedName>
        <fullName evidence="1">Uncharacterized protein</fullName>
    </submittedName>
</protein>
<name>A0A7J0GF58_9ERIC</name>